<dbReference type="SUPFAM" id="SSF52096">
    <property type="entry name" value="ClpP/crotonase"/>
    <property type="match status" value="1"/>
</dbReference>
<dbReference type="CDD" id="cd06558">
    <property type="entry name" value="crotonase-like"/>
    <property type="match status" value="1"/>
</dbReference>
<keyword evidence="2" id="KW-1185">Reference proteome</keyword>
<reference evidence="1 2" key="1">
    <citation type="submission" date="2020-09" db="EMBL/GenBank/DDBJ databases">
        <title>Complete genomes of bradyrhizobia occurring on native shrubby legumes in Australia.</title>
        <authorList>
            <person name="Lafay B."/>
        </authorList>
    </citation>
    <scope>NUCLEOTIDE SEQUENCE [LARGE SCALE GENOMIC DNA]</scope>
    <source>
        <strain evidence="1 2">BDV5040</strain>
    </source>
</reference>
<name>A0A7S9GYK9_9BRAD</name>
<dbReference type="AlphaFoldDB" id="A0A7S9GYK9"/>
<dbReference type="InterPro" id="IPR029045">
    <property type="entry name" value="ClpP/crotonase-like_dom_sf"/>
</dbReference>
<dbReference type="Proteomes" id="UP000594621">
    <property type="component" value="Chromosome"/>
</dbReference>
<proteinExistence type="predicted"/>
<organism evidence="1 2">
    <name type="scientific">Bradyrhizobium commune</name>
    <dbReference type="NCBI Taxonomy" id="83627"/>
    <lineage>
        <taxon>Bacteria</taxon>
        <taxon>Pseudomonadati</taxon>
        <taxon>Pseudomonadota</taxon>
        <taxon>Alphaproteobacteria</taxon>
        <taxon>Hyphomicrobiales</taxon>
        <taxon>Nitrobacteraceae</taxon>
        <taxon>Bradyrhizobium</taxon>
    </lineage>
</organism>
<evidence type="ECO:0000313" key="1">
    <source>
        <dbReference type="EMBL" id="QPF90704.1"/>
    </source>
</evidence>
<dbReference type="RefSeq" id="WP_195800287.1">
    <property type="nucleotide sequence ID" value="NZ_CP061379.1"/>
</dbReference>
<dbReference type="Gene3D" id="3.90.226.10">
    <property type="entry name" value="2-enoyl-CoA Hydratase, Chain A, domain 1"/>
    <property type="match status" value="1"/>
</dbReference>
<sequence>MSTFENYADRYQCAKLERRDGILQITLHTNGGPLQWSKLAHLELPELFRKVGDDYGNRVIILTGAGNEFCGPRITANDATKYWPDRPPTDTEYTNTAQREMIAMMDALLAIEAPMIAAVNGPATRHCELALLCDIVLAADTATFADSGHFPAGLVPGDGVHVLFPMLLGPNRGRYFLLMDEELTARQAHELGMVGEVMSGDALNPRAWTIAEKLSTRSTTALRNTRKCIVERIRREMHELVPYGLALATMNLYLEKY</sequence>
<dbReference type="PANTHER" id="PTHR43459:SF1">
    <property type="entry name" value="EG:BACN32G11.4 PROTEIN"/>
    <property type="match status" value="1"/>
</dbReference>
<dbReference type="PANTHER" id="PTHR43459">
    <property type="entry name" value="ENOYL-COA HYDRATASE"/>
    <property type="match status" value="1"/>
</dbReference>
<dbReference type="InterPro" id="IPR001753">
    <property type="entry name" value="Enoyl-CoA_hydra/iso"/>
</dbReference>
<keyword evidence="1" id="KW-0413">Isomerase</keyword>
<evidence type="ECO:0000313" key="2">
    <source>
        <dbReference type="Proteomes" id="UP000594621"/>
    </source>
</evidence>
<protein>
    <submittedName>
        <fullName evidence="1">Enoyl-CoA hydratase/isomerase family protein</fullName>
    </submittedName>
</protein>
<gene>
    <name evidence="1" type="ORF">IC761_30135</name>
</gene>
<dbReference type="EMBL" id="CP061379">
    <property type="protein sequence ID" value="QPF90704.1"/>
    <property type="molecule type" value="Genomic_DNA"/>
</dbReference>
<accession>A0A7S9GYK9</accession>
<dbReference type="KEGG" id="bcou:IC761_30135"/>
<dbReference type="GO" id="GO:0016853">
    <property type="term" value="F:isomerase activity"/>
    <property type="evidence" value="ECO:0007669"/>
    <property type="project" value="UniProtKB-KW"/>
</dbReference>
<dbReference type="Pfam" id="PF00378">
    <property type="entry name" value="ECH_1"/>
    <property type="match status" value="1"/>
</dbReference>